<dbReference type="PANTHER" id="PTHR30055">
    <property type="entry name" value="HTH-TYPE TRANSCRIPTIONAL REGULATOR RUTR"/>
    <property type="match status" value="1"/>
</dbReference>
<keyword evidence="4" id="KW-0804">Transcription</keyword>
<dbReference type="PRINTS" id="PR00400">
    <property type="entry name" value="TETREPRESSOR"/>
</dbReference>
<dbReference type="InterPro" id="IPR003012">
    <property type="entry name" value="Tet_transcr_reg_TetR"/>
</dbReference>
<dbReference type="GO" id="GO:0003700">
    <property type="term" value="F:DNA-binding transcription factor activity"/>
    <property type="evidence" value="ECO:0007669"/>
    <property type="project" value="TreeGrafter"/>
</dbReference>
<organism evidence="7 8">
    <name type="scientific">Agromyces luteolus</name>
    <dbReference type="NCBI Taxonomy" id="88373"/>
    <lineage>
        <taxon>Bacteria</taxon>
        <taxon>Bacillati</taxon>
        <taxon>Actinomycetota</taxon>
        <taxon>Actinomycetes</taxon>
        <taxon>Micrococcales</taxon>
        <taxon>Microbacteriaceae</taxon>
        <taxon>Agromyces</taxon>
    </lineage>
</organism>
<evidence type="ECO:0000256" key="4">
    <source>
        <dbReference type="ARBA" id="ARBA00023163"/>
    </source>
</evidence>
<dbReference type="Gene3D" id="1.10.357.10">
    <property type="entry name" value="Tetracycline Repressor, domain 2"/>
    <property type="match status" value="1"/>
</dbReference>
<sequence>MPARPPLTPERIIGAAVALADQGGVAAVSMRKVADSLGVEAMALYHHVPSKDAIVDAIVDAVFSEIEVTRSGADWRTDLEFAARSTRAAVARHSWVLGLIESRDHVGAHRLRRHDAVLGVLLDAGCTPIESILGVSALDSYVYGFVLQEKQQALVESSDAEEAAGRLLDDDSAADLPHLRRIAEAVRDGSAPSHDEAFAHGLRVILDGLPGSGSHR</sequence>
<keyword evidence="1" id="KW-0678">Repressor</keyword>
<evidence type="ECO:0000256" key="3">
    <source>
        <dbReference type="ARBA" id="ARBA00023125"/>
    </source>
</evidence>
<dbReference type="SUPFAM" id="SSF48498">
    <property type="entry name" value="Tetracyclin repressor-like, C-terminal domain"/>
    <property type="match status" value="1"/>
</dbReference>
<dbReference type="InterPro" id="IPR036271">
    <property type="entry name" value="Tet_transcr_reg_TetR-rel_C_sf"/>
</dbReference>
<dbReference type="Pfam" id="PF00440">
    <property type="entry name" value="TetR_N"/>
    <property type="match status" value="1"/>
</dbReference>
<dbReference type="PANTHER" id="PTHR30055:SF151">
    <property type="entry name" value="TRANSCRIPTIONAL REGULATORY PROTEIN"/>
    <property type="match status" value="1"/>
</dbReference>
<dbReference type="RefSeq" id="WP_155840242.1">
    <property type="nucleotide sequence ID" value="NZ_BAAAIA010000009.1"/>
</dbReference>
<feature type="domain" description="HTH tetR-type" evidence="6">
    <location>
        <begin position="6"/>
        <end position="66"/>
    </location>
</feature>
<keyword evidence="8" id="KW-1185">Reference proteome</keyword>
<dbReference type="PROSITE" id="PS50977">
    <property type="entry name" value="HTH_TETR_2"/>
    <property type="match status" value="1"/>
</dbReference>
<evidence type="ECO:0000256" key="5">
    <source>
        <dbReference type="PROSITE-ProRule" id="PRU00335"/>
    </source>
</evidence>
<comment type="caution">
    <text evidence="7">The sequence shown here is derived from an EMBL/GenBank/DDBJ whole genome shotgun (WGS) entry which is preliminary data.</text>
</comment>
<name>A0A7C9LD37_9MICO</name>
<keyword evidence="2" id="KW-0805">Transcription regulation</keyword>
<proteinExistence type="predicted"/>
<evidence type="ECO:0000256" key="1">
    <source>
        <dbReference type="ARBA" id="ARBA00022491"/>
    </source>
</evidence>
<gene>
    <name evidence="7" type="ORF">GLX25_00340</name>
</gene>
<dbReference type="InterPro" id="IPR004111">
    <property type="entry name" value="Repressor_TetR_C"/>
</dbReference>
<dbReference type="GO" id="GO:0045892">
    <property type="term" value="P:negative regulation of DNA-templated transcription"/>
    <property type="evidence" value="ECO:0007669"/>
    <property type="project" value="InterPro"/>
</dbReference>
<dbReference type="GO" id="GO:0046677">
    <property type="term" value="P:response to antibiotic"/>
    <property type="evidence" value="ECO:0007669"/>
    <property type="project" value="InterPro"/>
</dbReference>
<dbReference type="OrthoDB" id="329481at2"/>
<evidence type="ECO:0000313" key="8">
    <source>
        <dbReference type="Proteomes" id="UP000480122"/>
    </source>
</evidence>
<dbReference type="Pfam" id="PF02909">
    <property type="entry name" value="TetR_C_1"/>
    <property type="match status" value="1"/>
</dbReference>
<dbReference type="GO" id="GO:0000976">
    <property type="term" value="F:transcription cis-regulatory region binding"/>
    <property type="evidence" value="ECO:0007669"/>
    <property type="project" value="TreeGrafter"/>
</dbReference>
<dbReference type="InterPro" id="IPR009057">
    <property type="entry name" value="Homeodomain-like_sf"/>
</dbReference>
<dbReference type="InterPro" id="IPR050109">
    <property type="entry name" value="HTH-type_TetR-like_transc_reg"/>
</dbReference>
<keyword evidence="3 5" id="KW-0238">DNA-binding</keyword>
<feature type="DNA-binding region" description="H-T-H motif" evidence="5">
    <location>
        <begin position="29"/>
        <end position="48"/>
    </location>
</feature>
<accession>A0A7C9LD37</accession>
<dbReference type="Proteomes" id="UP000480122">
    <property type="component" value="Unassembled WGS sequence"/>
</dbReference>
<evidence type="ECO:0000256" key="2">
    <source>
        <dbReference type="ARBA" id="ARBA00023015"/>
    </source>
</evidence>
<dbReference type="AlphaFoldDB" id="A0A7C9LD37"/>
<protein>
    <submittedName>
        <fullName evidence="7">TetR family transcriptional regulator</fullName>
    </submittedName>
</protein>
<evidence type="ECO:0000313" key="7">
    <source>
        <dbReference type="EMBL" id="MUN05570.1"/>
    </source>
</evidence>
<evidence type="ECO:0000259" key="6">
    <source>
        <dbReference type="PROSITE" id="PS50977"/>
    </source>
</evidence>
<dbReference type="EMBL" id="WODA01000002">
    <property type="protein sequence ID" value="MUN05570.1"/>
    <property type="molecule type" value="Genomic_DNA"/>
</dbReference>
<dbReference type="PRINTS" id="PR00455">
    <property type="entry name" value="HTHTETR"/>
</dbReference>
<reference evidence="7 8" key="1">
    <citation type="submission" date="2019-11" db="EMBL/GenBank/DDBJ databases">
        <title>Agromyces kandeliae sp. nov., isolated from mangrove soil.</title>
        <authorList>
            <person name="Wang R."/>
        </authorList>
    </citation>
    <scope>NUCLEOTIDE SEQUENCE [LARGE SCALE GENOMIC DNA]</scope>
    <source>
        <strain evidence="7 8">JCM 11431</strain>
    </source>
</reference>
<dbReference type="Gene3D" id="1.10.10.60">
    <property type="entry name" value="Homeodomain-like"/>
    <property type="match status" value="1"/>
</dbReference>
<dbReference type="SUPFAM" id="SSF46689">
    <property type="entry name" value="Homeodomain-like"/>
    <property type="match status" value="1"/>
</dbReference>
<dbReference type="InterPro" id="IPR001647">
    <property type="entry name" value="HTH_TetR"/>
</dbReference>